<dbReference type="InterPro" id="IPR005813">
    <property type="entry name" value="Ribosomal_bL20"/>
</dbReference>
<dbReference type="GO" id="GO:0019843">
    <property type="term" value="F:rRNA binding"/>
    <property type="evidence" value="ECO:0007669"/>
    <property type="project" value="InterPro"/>
</dbReference>
<reference evidence="4 5" key="2">
    <citation type="submission" date="2018-11" db="EMBL/GenBank/DDBJ databases">
        <authorList>
            <consortium name="Pathogen Informatics"/>
        </authorList>
    </citation>
    <scope>NUCLEOTIDE SEQUENCE [LARGE SCALE GENOMIC DNA]</scope>
    <source>
        <strain evidence="4">Dakar</strain>
        <strain evidence="5">Dakar, Senegal</strain>
    </source>
</reference>
<dbReference type="Pfam" id="PF00453">
    <property type="entry name" value="Ribosomal_L20"/>
    <property type="match status" value="1"/>
</dbReference>
<keyword evidence="3" id="KW-0687">Ribonucleoprotein</keyword>
<dbReference type="AlphaFoldDB" id="A0A183KGD3"/>
<name>A0A183KGD3_9TREM</name>
<dbReference type="GO" id="GO:0006412">
    <property type="term" value="P:translation"/>
    <property type="evidence" value="ECO:0007669"/>
    <property type="project" value="InterPro"/>
</dbReference>
<dbReference type="GO" id="GO:0005840">
    <property type="term" value="C:ribosome"/>
    <property type="evidence" value="ECO:0007669"/>
    <property type="project" value="UniProtKB-KW"/>
</dbReference>
<organism evidence="6">
    <name type="scientific">Schistosoma curassoni</name>
    <dbReference type="NCBI Taxonomy" id="6186"/>
    <lineage>
        <taxon>Eukaryota</taxon>
        <taxon>Metazoa</taxon>
        <taxon>Spiralia</taxon>
        <taxon>Lophotrochozoa</taxon>
        <taxon>Platyhelminthes</taxon>
        <taxon>Trematoda</taxon>
        <taxon>Digenea</taxon>
        <taxon>Strigeidida</taxon>
        <taxon>Schistosomatoidea</taxon>
        <taxon>Schistosomatidae</taxon>
        <taxon>Schistosoma</taxon>
    </lineage>
</organism>
<comment type="similarity">
    <text evidence="1">Belongs to the bacterial ribosomal protein bL20 family.</text>
</comment>
<dbReference type="STRING" id="6186.A0A183KGD3"/>
<reference evidence="6" key="1">
    <citation type="submission" date="2016-06" db="UniProtKB">
        <authorList>
            <consortium name="WormBaseParasite"/>
        </authorList>
    </citation>
    <scope>IDENTIFICATION</scope>
</reference>
<dbReference type="GO" id="GO:0003735">
    <property type="term" value="F:structural constituent of ribosome"/>
    <property type="evidence" value="ECO:0007669"/>
    <property type="project" value="InterPro"/>
</dbReference>
<evidence type="ECO:0000313" key="5">
    <source>
        <dbReference type="Proteomes" id="UP000279833"/>
    </source>
</evidence>
<keyword evidence="5" id="KW-1185">Reference proteome</keyword>
<sequence length="163" mass="18926">MKLTDILSIRKIVPFMPCDRWFRRDNLMKFAFFFKGRTARCHKLGTSRVIRAFQYMKDVREVRRKEMKSLWMERLEIASEQCGLPSARALCEGLAQSNIALNKNMLQILSIYEPRTFSALVDLSKQYHLEKGVSVPNMSSPQRVITQGLLTLPVVPGNRNLYE</sequence>
<evidence type="ECO:0000313" key="6">
    <source>
        <dbReference type="WBParaSite" id="SCUD_0001408301-mRNA-1"/>
    </source>
</evidence>
<evidence type="ECO:0000256" key="3">
    <source>
        <dbReference type="ARBA" id="ARBA00023274"/>
    </source>
</evidence>
<dbReference type="WBParaSite" id="SCUD_0001408301-mRNA-1">
    <property type="protein sequence ID" value="SCUD_0001408301-mRNA-1"/>
    <property type="gene ID" value="SCUD_0001408301"/>
</dbReference>
<dbReference type="InterPro" id="IPR035566">
    <property type="entry name" value="Ribosomal_protein_bL20_C"/>
</dbReference>
<protein>
    <submittedName>
        <fullName evidence="6">39S ribosomal protein L20, mitochondrial</fullName>
    </submittedName>
</protein>
<dbReference type="GO" id="GO:1990904">
    <property type="term" value="C:ribonucleoprotein complex"/>
    <property type="evidence" value="ECO:0007669"/>
    <property type="project" value="UniProtKB-KW"/>
</dbReference>
<dbReference type="PRINTS" id="PR00062">
    <property type="entry name" value="RIBOSOMALL20"/>
</dbReference>
<proteinExistence type="inferred from homology"/>
<gene>
    <name evidence="4" type="ORF">SCUD_LOCUS14080</name>
</gene>
<dbReference type="EMBL" id="UZAK01036395">
    <property type="protein sequence ID" value="VDP55194.1"/>
    <property type="molecule type" value="Genomic_DNA"/>
</dbReference>
<dbReference type="PANTHER" id="PTHR10986">
    <property type="entry name" value="39S RIBOSOMAL PROTEIN L20"/>
    <property type="match status" value="1"/>
</dbReference>
<evidence type="ECO:0000256" key="2">
    <source>
        <dbReference type="ARBA" id="ARBA00022980"/>
    </source>
</evidence>
<keyword evidence="2" id="KW-0689">Ribosomal protein</keyword>
<dbReference type="Proteomes" id="UP000279833">
    <property type="component" value="Unassembled WGS sequence"/>
</dbReference>
<accession>A0A183KGD3</accession>
<evidence type="ECO:0000256" key="1">
    <source>
        <dbReference type="ARBA" id="ARBA00007698"/>
    </source>
</evidence>
<dbReference type="Gene3D" id="1.10.1900.20">
    <property type="entry name" value="Ribosomal protein L20"/>
    <property type="match status" value="1"/>
</dbReference>
<evidence type="ECO:0000313" key="4">
    <source>
        <dbReference type="EMBL" id="VDP55194.1"/>
    </source>
</evidence>
<dbReference type="SUPFAM" id="SSF74731">
    <property type="entry name" value="Ribosomal protein L20"/>
    <property type="match status" value="1"/>
</dbReference>